<organism evidence="5 6">
    <name type="scientific">Roseateles saccharophilus</name>
    <name type="common">Pseudomonas saccharophila</name>
    <dbReference type="NCBI Taxonomy" id="304"/>
    <lineage>
        <taxon>Bacteria</taxon>
        <taxon>Pseudomonadati</taxon>
        <taxon>Pseudomonadota</taxon>
        <taxon>Betaproteobacteria</taxon>
        <taxon>Burkholderiales</taxon>
        <taxon>Sphaerotilaceae</taxon>
        <taxon>Roseateles</taxon>
    </lineage>
</organism>
<keyword evidence="5" id="KW-0670">Pyruvate</keyword>
<comment type="similarity">
    <text evidence="2">Belongs to the hyi family.</text>
</comment>
<feature type="active site" description="Proton donor/acceptor" evidence="3">
    <location>
        <position position="139"/>
    </location>
</feature>
<dbReference type="PANTHER" id="PTHR43489">
    <property type="entry name" value="ISOMERASE"/>
    <property type="match status" value="1"/>
</dbReference>
<accession>A0A4R3V1Z6</accession>
<dbReference type="Proteomes" id="UP000295110">
    <property type="component" value="Unassembled WGS sequence"/>
</dbReference>
<evidence type="ECO:0000313" key="5">
    <source>
        <dbReference type="EMBL" id="TCU98795.1"/>
    </source>
</evidence>
<dbReference type="PANTHER" id="PTHR43489:SF6">
    <property type="entry name" value="HYDROXYPYRUVATE ISOMERASE-RELATED"/>
    <property type="match status" value="1"/>
</dbReference>
<dbReference type="RefSeq" id="WP_243655668.1">
    <property type="nucleotide sequence ID" value="NZ_CBCSGL010000016.1"/>
</dbReference>
<keyword evidence="6" id="KW-1185">Reference proteome</keyword>
<dbReference type="InterPro" id="IPR013022">
    <property type="entry name" value="Xyl_isomerase-like_TIM-brl"/>
</dbReference>
<reference evidence="5 6" key="1">
    <citation type="submission" date="2019-03" db="EMBL/GenBank/DDBJ databases">
        <title>Genomic Encyclopedia of Type Strains, Phase IV (KMG-IV): sequencing the most valuable type-strain genomes for metagenomic binning, comparative biology and taxonomic classification.</title>
        <authorList>
            <person name="Goeker M."/>
        </authorList>
    </citation>
    <scope>NUCLEOTIDE SEQUENCE [LARGE SCALE GENOMIC DNA]</scope>
    <source>
        <strain evidence="5 6">DSM 654</strain>
    </source>
</reference>
<evidence type="ECO:0000256" key="1">
    <source>
        <dbReference type="ARBA" id="ARBA00023235"/>
    </source>
</evidence>
<keyword evidence="1 2" id="KW-0413">Isomerase</keyword>
<gene>
    <name evidence="5" type="ORF">EV671_100970</name>
</gene>
<evidence type="ECO:0000313" key="6">
    <source>
        <dbReference type="Proteomes" id="UP000295110"/>
    </source>
</evidence>
<proteinExistence type="inferred from homology"/>
<dbReference type="SUPFAM" id="SSF51658">
    <property type="entry name" value="Xylose isomerase-like"/>
    <property type="match status" value="1"/>
</dbReference>
<evidence type="ECO:0000256" key="3">
    <source>
        <dbReference type="PIRSR" id="PIRSR006241-50"/>
    </source>
</evidence>
<sequence>MIPARFAANLDWLYPELAYLDRVDAARADGFQAVEMLQPHLQDEAALAERLAGLRVALINAPAGDWAAGERGLMALPGREAEFRAAALRGMALAARLGAPRLHLMSGLADDGPETRAAWLANLAWAANQAPAGLVLTVEPINRRDMPGYFLHRQAQALALLATLASPRVLLQLDLYHCRVTEGGESLSHLARTLDLGLLGHVQVAGVDGRHEPGAQEYSAELALLGARGWPGAVGLEYRPRGSTSTGLSWLSPASG</sequence>
<feature type="domain" description="Xylose isomerase-like TIM barrel" evidence="4">
    <location>
        <begin position="23"/>
        <end position="251"/>
    </location>
</feature>
<dbReference type="EMBL" id="SMBU01000009">
    <property type="protein sequence ID" value="TCU98795.1"/>
    <property type="molecule type" value="Genomic_DNA"/>
</dbReference>
<name>A0A4R3V1Z6_ROSSA</name>
<dbReference type="PIRSF" id="PIRSF006241">
    <property type="entry name" value="HyI"/>
    <property type="match status" value="1"/>
</dbReference>
<feature type="active site" description="Proton donor/acceptor" evidence="3">
    <location>
        <position position="237"/>
    </location>
</feature>
<evidence type="ECO:0000256" key="2">
    <source>
        <dbReference type="PIRNR" id="PIRNR006241"/>
    </source>
</evidence>
<evidence type="ECO:0000259" key="4">
    <source>
        <dbReference type="Pfam" id="PF01261"/>
    </source>
</evidence>
<dbReference type="Gene3D" id="3.20.20.150">
    <property type="entry name" value="Divalent-metal-dependent TIM barrel enzymes"/>
    <property type="match status" value="1"/>
</dbReference>
<dbReference type="GO" id="GO:0008903">
    <property type="term" value="F:hydroxypyruvate isomerase activity"/>
    <property type="evidence" value="ECO:0007669"/>
    <property type="project" value="TreeGrafter"/>
</dbReference>
<comment type="caution">
    <text evidence="5">The sequence shown here is derived from an EMBL/GenBank/DDBJ whole genome shotgun (WGS) entry which is preliminary data.</text>
</comment>
<dbReference type="GO" id="GO:0046487">
    <property type="term" value="P:glyoxylate metabolic process"/>
    <property type="evidence" value="ECO:0007669"/>
    <property type="project" value="TreeGrafter"/>
</dbReference>
<dbReference type="AlphaFoldDB" id="A0A4R3V1Z6"/>
<dbReference type="InterPro" id="IPR036237">
    <property type="entry name" value="Xyl_isomerase-like_sf"/>
</dbReference>
<dbReference type="InterPro" id="IPR050417">
    <property type="entry name" value="Sugar_Epim/Isomerase"/>
</dbReference>
<dbReference type="Pfam" id="PF01261">
    <property type="entry name" value="AP_endonuc_2"/>
    <property type="match status" value="1"/>
</dbReference>
<dbReference type="InterPro" id="IPR026040">
    <property type="entry name" value="HyI-like"/>
</dbReference>
<protein>
    <submittedName>
        <fullName evidence="5">Hydroxypyruvate isomerase</fullName>
    </submittedName>
</protein>